<dbReference type="Pfam" id="PF00057">
    <property type="entry name" value="Ldl_recept_a"/>
    <property type="match status" value="3"/>
</dbReference>
<dbReference type="PRINTS" id="PR00261">
    <property type="entry name" value="LDLRECEPTOR"/>
</dbReference>
<dbReference type="InterPro" id="IPR002172">
    <property type="entry name" value="LDrepeatLR_classA_rpt"/>
</dbReference>
<evidence type="ECO:0000259" key="6">
    <source>
        <dbReference type="PROSITE" id="PS50184"/>
    </source>
</evidence>
<dbReference type="SMART" id="SM00216">
    <property type="entry name" value="VWD"/>
    <property type="match status" value="1"/>
</dbReference>
<dbReference type="EMBL" id="PZQS01000005">
    <property type="protein sequence ID" value="PVD30167.1"/>
    <property type="molecule type" value="Genomic_DNA"/>
</dbReference>
<dbReference type="OrthoDB" id="6287323at2759"/>
<dbReference type="PROSITE" id="PS51233">
    <property type="entry name" value="VWFD"/>
    <property type="match status" value="2"/>
</dbReference>
<sequence length="1355" mass="150322">MSVTAAKIAYFRETGGEFYYAYFNGTLTKYISANATIVESIDADSLTSSSAANLGGVMDIQRIGDMDYLTWKTYSVTIRFDPDGNMYITIPVTHNFGQMRGACGDADRDLQDELKYVDNQNQAVMLINEYSSTPCGNPFDVLCENEAMKSEGREACNAINSQLFQPCYSTQSISPDNAFQHCMMAYCTGRKQSKSVAEQARCSAIASLASMCAEQGVVVFWRSSTFCSRECKANQTYTACGSQCPRTCGVPLTNYMSEECNKCVPGCQCKQGLMAYNNTCVPPSECPCTYKSNVYSVGEITETVDHRQICSCEPFGHWSCNTTESTSSCYVLGHSNVQTFDGLRLILGANISDVSEKCGYKLVVSKSQDFKVKIEASPCSMGGGLCVSSVKVDSRASSCQLKLENGEINVYNNNKKVTLNPSKCGDFNAKKVTATATTVETQDIRVTFYTNNIVRVDAKIEQLFGEVQGICGNLNLARQDDRMLSNGIPASDDNEFIEAYSYIPGDESKYCGTGFKPQLSPIPAPICLELVAWLTYYGLGMHVNYAQDACSSNPSPPNICPFVTTMADSLRRSIYDLLPSDNTTYPLLTSSCSTPTPTCPQNLVYRSVEVCKSLCRDALYMNGSCLPGTVQGCACDKGEVKGDDNVCHEPPECTCYDASRGVIYQPGETDVTNCQRCTCTNSILSCVKTECDQTICPAGQEEVSDMVPKEGECQRLLCPTKYSNEYGCADNEFQLSSCRCPNGTAETAITYQNVMCGSSGVPCSTSMHVYAYNTTFQFLRGVGLIVNNKIIGMDTAWSMANGVVQIYPSTSSMSMFLRDEGVMILWTDGLFSQIQVTSRWKGLTSGMCSPYDENSGNDLMTREGVMADNPNQLGNNWKEPGYSCSDVPENQISVTPCTDKPNRQQWATMSCEIIKTSPNFAACRAAMATSDVDGFYVNCVNDACACDSGGDCQCVCDALKEFAAECSRVGAAVKFRSQPTCPRLGSEQCVYTCVYRWEVDPVTRRESTVRVNDDSIRTATFTLSGLEAEIAMSKRDKRKELREIALHEGLEGKEMHGTCRNRTFQCEGKNCSHECNSTFEFKCEGSDHCIPLEDRCDQMYQCPDGSDEKNCTDGNCTEGQFQCNSGHCIDLDYFCDDFFDCSEAEDEPPHCNPCPQNHTHCNISSCIPKNTTCDGHDDCGDGSDEVGCRKNTNITRNINNQDNTTNDHYRDDNRAFNKLHNYSFHHNSFSDDSDFISRNKFIVIHLNPIDNLNDFYDHNSVHFNAIFIHVYTFSFSYTFIINYNAFDKRHVSNNITTFYFHTHLLNTFSNALFHHFIRNTTNVYNTVVIYLYAYNIHYASISNHNTIYYSLNTTC</sequence>
<evidence type="ECO:0000256" key="1">
    <source>
        <dbReference type="ARBA" id="ARBA00022737"/>
    </source>
</evidence>
<dbReference type="Gene3D" id="2.10.25.10">
    <property type="entry name" value="Laminin"/>
    <property type="match status" value="1"/>
</dbReference>
<dbReference type="InterPro" id="IPR036055">
    <property type="entry name" value="LDL_receptor-like_sf"/>
</dbReference>
<comment type="caution">
    <text evidence="5">Lacks conserved residue(s) required for the propagation of feature annotation.</text>
</comment>
<evidence type="ECO:0000259" key="7">
    <source>
        <dbReference type="PROSITE" id="PS51233"/>
    </source>
</evidence>
<dbReference type="InterPro" id="IPR036084">
    <property type="entry name" value="Ser_inhib-like_sf"/>
</dbReference>
<keyword evidence="9" id="KW-1185">Reference proteome</keyword>
<accession>A0A2T7P9S1</accession>
<dbReference type="STRING" id="400727.A0A2T7P9S1"/>
<feature type="domain" description="VWFD" evidence="7">
    <location>
        <begin position="327"/>
        <end position="512"/>
    </location>
</feature>
<dbReference type="CDD" id="cd00112">
    <property type="entry name" value="LDLa"/>
    <property type="match status" value="3"/>
</dbReference>
<reference evidence="8 9" key="1">
    <citation type="submission" date="2018-04" db="EMBL/GenBank/DDBJ databases">
        <title>The genome of golden apple snail Pomacea canaliculata provides insight into stress tolerance and invasive adaptation.</title>
        <authorList>
            <person name="Liu C."/>
            <person name="Liu B."/>
            <person name="Ren Y."/>
            <person name="Zhang Y."/>
            <person name="Wang H."/>
            <person name="Li S."/>
            <person name="Jiang F."/>
            <person name="Yin L."/>
            <person name="Zhang G."/>
            <person name="Qian W."/>
            <person name="Fan W."/>
        </authorList>
    </citation>
    <scope>NUCLEOTIDE SEQUENCE [LARGE SCALE GENOMIC DNA]</scope>
    <source>
        <strain evidence="8">SZHN2017</strain>
        <tissue evidence="8">Muscle</tissue>
    </source>
</reference>
<keyword evidence="2" id="KW-0130">Cell adhesion</keyword>
<organism evidence="8 9">
    <name type="scientific">Pomacea canaliculata</name>
    <name type="common">Golden apple snail</name>
    <dbReference type="NCBI Taxonomy" id="400727"/>
    <lineage>
        <taxon>Eukaryota</taxon>
        <taxon>Metazoa</taxon>
        <taxon>Spiralia</taxon>
        <taxon>Lophotrochozoa</taxon>
        <taxon>Mollusca</taxon>
        <taxon>Gastropoda</taxon>
        <taxon>Caenogastropoda</taxon>
        <taxon>Architaenioglossa</taxon>
        <taxon>Ampullarioidea</taxon>
        <taxon>Ampullariidae</taxon>
        <taxon>Pomacea</taxon>
    </lineage>
</organism>
<feature type="domain" description="VWFD" evidence="7">
    <location>
        <begin position="703"/>
        <end position="885"/>
    </location>
</feature>
<keyword evidence="4" id="KW-0325">Glycoprotein</keyword>
<dbReference type="Gene3D" id="4.10.400.10">
    <property type="entry name" value="Low-density Lipoprotein Receptor"/>
    <property type="match status" value="3"/>
</dbReference>
<keyword evidence="3 5" id="KW-1015">Disulfide bond</keyword>
<dbReference type="PANTHER" id="PTHR11339">
    <property type="entry name" value="EXTRACELLULAR MATRIX GLYCOPROTEIN RELATED"/>
    <property type="match status" value="1"/>
</dbReference>
<feature type="disulfide bond" evidence="5">
    <location>
        <begin position="1161"/>
        <end position="1179"/>
    </location>
</feature>
<dbReference type="Pfam" id="PF01826">
    <property type="entry name" value="TIL"/>
    <property type="match status" value="1"/>
</dbReference>
<dbReference type="SMART" id="SM00192">
    <property type="entry name" value="LDLa"/>
    <property type="match status" value="3"/>
</dbReference>
<dbReference type="PROSITE" id="PS50184">
    <property type="entry name" value="VWFC_2"/>
    <property type="match status" value="1"/>
</dbReference>
<evidence type="ECO:0000256" key="2">
    <source>
        <dbReference type="ARBA" id="ARBA00022889"/>
    </source>
</evidence>
<dbReference type="SMART" id="SM00214">
    <property type="entry name" value="VWC"/>
    <property type="match status" value="1"/>
</dbReference>
<feature type="disulfide bond" evidence="5">
    <location>
        <begin position="1096"/>
        <end position="1111"/>
    </location>
</feature>
<feature type="disulfide bond" evidence="5">
    <location>
        <begin position="1173"/>
        <end position="1188"/>
    </location>
</feature>
<dbReference type="SUPFAM" id="SSF57424">
    <property type="entry name" value="LDL receptor-like module"/>
    <property type="match status" value="3"/>
</dbReference>
<dbReference type="PROSITE" id="PS01209">
    <property type="entry name" value="LDLRA_1"/>
    <property type="match status" value="2"/>
</dbReference>
<feature type="disulfide bond" evidence="5">
    <location>
        <begin position="1154"/>
        <end position="1166"/>
    </location>
</feature>
<keyword evidence="1" id="KW-0677">Repeat</keyword>
<dbReference type="PROSITE" id="PS50068">
    <property type="entry name" value="LDLRA_2"/>
    <property type="match status" value="3"/>
</dbReference>
<dbReference type="Proteomes" id="UP000245119">
    <property type="component" value="Linkage Group LG5"/>
</dbReference>
<feature type="disulfide bond" evidence="5">
    <location>
        <begin position="1116"/>
        <end position="1128"/>
    </location>
</feature>
<feature type="disulfide bond" evidence="5">
    <location>
        <begin position="1123"/>
        <end position="1141"/>
    </location>
</feature>
<dbReference type="Pfam" id="PF08742">
    <property type="entry name" value="C8"/>
    <property type="match status" value="2"/>
</dbReference>
<dbReference type="CDD" id="cd19941">
    <property type="entry name" value="TIL"/>
    <property type="match status" value="1"/>
</dbReference>
<evidence type="ECO:0000313" key="9">
    <source>
        <dbReference type="Proteomes" id="UP000245119"/>
    </source>
</evidence>
<gene>
    <name evidence="8" type="ORF">C0Q70_09429</name>
</gene>
<dbReference type="GO" id="GO:0007155">
    <property type="term" value="P:cell adhesion"/>
    <property type="evidence" value="ECO:0007669"/>
    <property type="project" value="UniProtKB-KW"/>
</dbReference>
<proteinExistence type="predicted"/>
<dbReference type="InterPro" id="IPR014853">
    <property type="entry name" value="VWF/SSPO/ZAN-like_Cys-rich_dom"/>
</dbReference>
<feature type="domain" description="VWFC" evidence="6">
    <location>
        <begin position="653"/>
        <end position="719"/>
    </location>
</feature>
<evidence type="ECO:0008006" key="10">
    <source>
        <dbReference type="Google" id="ProtNLM"/>
    </source>
</evidence>
<evidence type="ECO:0000256" key="4">
    <source>
        <dbReference type="ARBA" id="ARBA00023180"/>
    </source>
</evidence>
<dbReference type="SUPFAM" id="SSF57567">
    <property type="entry name" value="Serine protease inhibitors"/>
    <property type="match status" value="2"/>
</dbReference>
<dbReference type="InterPro" id="IPR050780">
    <property type="entry name" value="Mucin_vWF_Thrombospondin_sf"/>
</dbReference>
<dbReference type="Pfam" id="PF00094">
    <property type="entry name" value="VWD"/>
    <property type="match status" value="2"/>
</dbReference>
<protein>
    <recommendedName>
        <fullName evidence="10">VWFD domain-containing protein</fullName>
    </recommendedName>
</protein>
<evidence type="ECO:0000256" key="5">
    <source>
        <dbReference type="PROSITE-ProRule" id="PRU00124"/>
    </source>
</evidence>
<comment type="caution">
    <text evidence="8">The sequence shown here is derived from an EMBL/GenBank/DDBJ whole genome shotgun (WGS) entry which is preliminary data.</text>
</comment>
<evidence type="ECO:0000313" key="8">
    <source>
        <dbReference type="EMBL" id="PVD30167.1"/>
    </source>
</evidence>
<dbReference type="InterPro" id="IPR023415">
    <property type="entry name" value="LDLR_class-A_CS"/>
</dbReference>
<dbReference type="SMART" id="SM00832">
    <property type="entry name" value="C8"/>
    <property type="match status" value="2"/>
</dbReference>
<dbReference type="InterPro" id="IPR001846">
    <property type="entry name" value="VWF_type-D"/>
</dbReference>
<dbReference type="InterPro" id="IPR002919">
    <property type="entry name" value="TIL_dom"/>
</dbReference>
<name>A0A2T7P9S1_POMCA</name>
<evidence type="ECO:0000256" key="3">
    <source>
        <dbReference type="ARBA" id="ARBA00023157"/>
    </source>
</evidence>
<dbReference type="InterPro" id="IPR001007">
    <property type="entry name" value="VWF_dom"/>
</dbReference>